<feature type="transmembrane region" description="Helical" evidence="1">
    <location>
        <begin position="264"/>
        <end position="284"/>
    </location>
</feature>
<dbReference type="PANTHER" id="PTHR34821:SF2">
    <property type="entry name" value="INNER MEMBRANE PROTEIN YDCZ"/>
    <property type="match status" value="1"/>
</dbReference>
<feature type="transmembrane region" description="Helical" evidence="1">
    <location>
        <begin position="70"/>
        <end position="92"/>
    </location>
</feature>
<keyword evidence="1" id="KW-1133">Transmembrane helix</keyword>
<feature type="transmembrane region" description="Helical" evidence="1">
    <location>
        <begin position="296"/>
        <end position="314"/>
    </location>
</feature>
<reference evidence="2 3" key="1">
    <citation type="submission" date="2017-12" db="EMBL/GenBank/DDBJ databases">
        <title>Genomics of Macrococcus caseolyticus.</title>
        <authorList>
            <person name="MacFadyen A.C."/>
            <person name="Paterson G.K."/>
        </authorList>
    </citation>
    <scope>NUCLEOTIDE SEQUENCE [LARGE SCALE GENOMIC DNA]</scope>
    <source>
        <strain evidence="2 3">5788_EF188</strain>
    </source>
</reference>
<evidence type="ECO:0000313" key="2">
    <source>
        <dbReference type="EMBL" id="PKE25850.1"/>
    </source>
</evidence>
<dbReference type="RefSeq" id="WP_101144263.1">
    <property type="nucleotide sequence ID" value="NZ_CP073801.1"/>
</dbReference>
<evidence type="ECO:0008006" key="4">
    <source>
        <dbReference type="Google" id="ProtNLM"/>
    </source>
</evidence>
<dbReference type="GO" id="GO:0005886">
    <property type="term" value="C:plasma membrane"/>
    <property type="evidence" value="ECO:0007669"/>
    <property type="project" value="TreeGrafter"/>
</dbReference>
<dbReference type="PANTHER" id="PTHR34821">
    <property type="entry name" value="INNER MEMBRANE PROTEIN YDCZ"/>
    <property type="match status" value="1"/>
</dbReference>
<protein>
    <recommendedName>
        <fullName evidence="4">DMT family transporter</fullName>
    </recommendedName>
</protein>
<feature type="transmembrane region" description="Helical" evidence="1">
    <location>
        <begin position="200"/>
        <end position="218"/>
    </location>
</feature>
<feature type="transmembrane region" description="Helical" evidence="1">
    <location>
        <begin position="28"/>
        <end position="49"/>
    </location>
</feature>
<dbReference type="InterPro" id="IPR006750">
    <property type="entry name" value="YdcZ"/>
</dbReference>
<keyword evidence="1" id="KW-0472">Membrane</keyword>
<proteinExistence type="predicted"/>
<keyword evidence="1" id="KW-0812">Transmembrane</keyword>
<sequence>MFYFLFALAAGTVVPIQTAVNSRLRSYVLSPFVASFVSFSVGTIFLFFITLFTKHTVLIHPSIFIEEPGWIWLGGLLGLIGLTANILLFPVLGGVQTVVLPIMGQIIMSIMIDHFGLFQAPMHHLTLLRCAGLLILVAGVVMVIALPEWLRKRKQQAYMDFEEDTKSKLPFQITGIAGGMLMATQSAINGKLGSILASPVHAAFVSFLVGTIFLFIIVTIIRKEITQIRFAIGKDKPKWIWIGGILGSFFVFGMSYLVPIIGTGLVVIICLFGQIICSILLDSFGWIGAKQKKVTGVQYLGLAFIFLAIVLIRMN</sequence>
<dbReference type="AlphaFoldDB" id="A0A855GL48"/>
<comment type="caution">
    <text evidence="2">The sequence shown here is derived from an EMBL/GenBank/DDBJ whole genome shotgun (WGS) entry which is preliminary data.</text>
</comment>
<name>A0A855GL48_9STAP</name>
<feature type="transmembrane region" description="Helical" evidence="1">
    <location>
        <begin position="239"/>
        <end position="258"/>
    </location>
</feature>
<evidence type="ECO:0000313" key="3">
    <source>
        <dbReference type="Proteomes" id="UP000233482"/>
    </source>
</evidence>
<dbReference type="Proteomes" id="UP000233482">
    <property type="component" value="Unassembled WGS sequence"/>
</dbReference>
<feature type="transmembrane region" description="Helical" evidence="1">
    <location>
        <begin position="98"/>
        <end position="118"/>
    </location>
</feature>
<evidence type="ECO:0000256" key="1">
    <source>
        <dbReference type="SAM" id="Phobius"/>
    </source>
</evidence>
<dbReference type="EMBL" id="PIXC01000016">
    <property type="protein sequence ID" value="PKE25850.1"/>
    <property type="molecule type" value="Genomic_DNA"/>
</dbReference>
<organism evidence="2 3">
    <name type="scientific">Macrococcoides caseolyticum</name>
    <dbReference type="NCBI Taxonomy" id="69966"/>
    <lineage>
        <taxon>Bacteria</taxon>
        <taxon>Bacillati</taxon>
        <taxon>Bacillota</taxon>
        <taxon>Bacilli</taxon>
        <taxon>Bacillales</taxon>
        <taxon>Staphylococcaceae</taxon>
        <taxon>Macrococcoides</taxon>
    </lineage>
</organism>
<gene>
    <name evidence="2" type="ORF">CW686_07950</name>
</gene>
<accession>A0A855GL48</accession>
<feature type="transmembrane region" description="Helical" evidence="1">
    <location>
        <begin position="130"/>
        <end position="150"/>
    </location>
</feature>
<dbReference type="Pfam" id="PF04657">
    <property type="entry name" value="DMT_YdcZ"/>
    <property type="match status" value="2"/>
</dbReference>